<dbReference type="RefSeq" id="WP_188254359.1">
    <property type="nucleotide sequence ID" value="NZ_JABVCF010000004.1"/>
</dbReference>
<evidence type="ECO:0000313" key="1">
    <source>
        <dbReference type="EMBL" id="MBS3648796.1"/>
    </source>
</evidence>
<name>A0A942DWY2_9HYPH</name>
<dbReference type="AlphaFoldDB" id="A0A942DWY2"/>
<dbReference type="Proteomes" id="UP000680348">
    <property type="component" value="Unassembled WGS sequence"/>
</dbReference>
<proteinExistence type="predicted"/>
<reference evidence="1" key="1">
    <citation type="submission" date="2021-04" db="EMBL/GenBank/DDBJ databases">
        <title>Pseudaminobacter soli sp. nov., isolated from paddy soil contaminated by heavy metals.</title>
        <authorList>
            <person name="Zhang K."/>
        </authorList>
    </citation>
    <scope>NUCLEOTIDE SEQUENCE</scope>
    <source>
        <strain evidence="1">19-2017</strain>
    </source>
</reference>
<accession>A0A942DWY2</accession>
<keyword evidence="2" id="KW-1185">Reference proteome</keyword>
<dbReference type="EMBL" id="JAGWCR010000004">
    <property type="protein sequence ID" value="MBS3648796.1"/>
    <property type="molecule type" value="Genomic_DNA"/>
</dbReference>
<protein>
    <submittedName>
        <fullName evidence="1">Uncharacterized protein</fullName>
    </submittedName>
</protein>
<evidence type="ECO:0000313" key="2">
    <source>
        <dbReference type="Proteomes" id="UP000680348"/>
    </source>
</evidence>
<gene>
    <name evidence="1" type="ORF">KEU06_09280</name>
</gene>
<comment type="caution">
    <text evidence="1">The sequence shown here is derived from an EMBL/GenBank/DDBJ whole genome shotgun (WGS) entry which is preliminary data.</text>
</comment>
<sequence length="88" mass="9982">MTDQAKSTRLFTFPDKLLVATSLMEARRIKRVLGLGDDWRPVGLYQNMAGFRASKIVVIGVKFYRGLEVDLVEQLRSRLRPGGDLETI</sequence>
<organism evidence="1 2">
    <name type="scientific">Pseudaminobacter soli</name>
    <name type="common">ex Zhang et al. 2022</name>
    <dbReference type="NCBI Taxonomy" id="2831468"/>
    <lineage>
        <taxon>Bacteria</taxon>
        <taxon>Pseudomonadati</taxon>
        <taxon>Pseudomonadota</taxon>
        <taxon>Alphaproteobacteria</taxon>
        <taxon>Hyphomicrobiales</taxon>
        <taxon>Phyllobacteriaceae</taxon>
        <taxon>Pseudaminobacter</taxon>
    </lineage>
</organism>